<evidence type="ECO:0008006" key="4">
    <source>
        <dbReference type="Google" id="ProtNLM"/>
    </source>
</evidence>
<feature type="transmembrane region" description="Helical" evidence="1">
    <location>
        <begin position="26"/>
        <end position="51"/>
    </location>
</feature>
<dbReference type="RefSeq" id="WP_408621909.1">
    <property type="nucleotide sequence ID" value="NZ_JBEQCT010000001.1"/>
</dbReference>
<keyword evidence="1" id="KW-1133">Transmembrane helix</keyword>
<keyword evidence="1" id="KW-0472">Membrane</keyword>
<protein>
    <recommendedName>
        <fullName evidence="4">Yip1 domain-containing protein</fullName>
    </recommendedName>
</protein>
<proteinExistence type="predicted"/>
<organism evidence="2 3">
    <name type="scientific">Celerinatantimonas yamalensis</name>
    <dbReference type="NCBI Taxonomy" id="559956"/>
    <lineage>
        <taxon>Bacteria</taxon>
        <taxon>Pseudomonadati</taxon>
        <taxon>Pseudomonadota</taxon>
        <taxon>Gammaproteobacteria</taxon>
        <taxon>Celerinatantimonadaceae</taxon>
        <taxon>Celerinatantimonas</taxon>
    </lineage>
</organism>
<feature type="transmembrane region" description="Helical" evidence="1">
    <location>
        <begin position="71"/>
        <end position="104"/>
    </location>
</feature>
<keyword evidence="1" id="KW-0812">Transmembrane</keyword>
<name>A0ABW9G2R3_9GAMM</name>
<keyword evidence="3" id="KW-1185">Reference proteome</keyword>
<dbReference type="EMBL" id="JBEQCT010000001">
    <property type="protein sequence ID" value="MFM2483749.1"/>
    <property type="molecule type" value="Genomic_DNA"/>
</dbReference>
<gene>
    <name evidence="2" type="ORF">ABUE30_01450</name>
</gene>
<evidence type="ECO:0000313" key="3">
    <source>
        <dbReference type="Proteomes" id="UP001629953"/>
    </source>
</evidence>
<accession>A0ABW9G2R3</accession>
<comment type="caution">
    <text evidence="2">The sequence shown here is derived from an EMBL/GenBank/DDBJ whole genome shotgun (WGS) entry which is preliminary data.</text>
</comment>
<evidence type="ECO:0000313" key="2">
    <source>
        <dbReference type="EMBL" id="MFM2483749.1"/>
    </source>
</evidence>
<dbReference type="Proteomes" id="UP001629953">
    <property type="component" value="Unassembled WGS sequence"/>
</dbReference>
<reference evidence="2 3" key="1">
    <citation type="journal article" date="2013" name="Int. J. Syst. Evol. Microbiol.">
        <title>Celerinatantimonas yamalensis sp. nov., a cold-adapted diazotrophic bacterium from a cold permafrost brine.</title>
        <authorList>
            <person name="Shcherbakova V."/>
            <person name="Chuvilskaya N."/>
            <person name="Rivkina E."/>
            <person name="Demidov N."/>
            <person name="Uchaeva V."/>
            <person name="Suetin S."/>
            <person name="Suzina N."/>
            <person name="Gilichinsky D."/>
        </authorList>
    </citation>
    <scope>NUCLEOTIDE SEQUENCE [LARGE SCALE GENOMIC DNA]</scope>
    <source>
        <strain evidence="2 3">C7</strain>
    </source>
</reference>
<evidence type="ECO:0000256" key="1">
    <source>
        <dbReference type="SAM" id="Phobius"/>
    </source>
</evidence>
<sequence>MRHYDSDFNSPQGLSDYDIDAKNHALVAYILMILGVFTGVLWIVGALWAMVKVNDARGSLFEDHYQNIISVFWWGFVWGIIGFALAILLVGYIIIALAWLWAVYRIILGLVRLNANRPYYCLLNPDFS</sequence>